<dbReference type="EMBL" id="FTNK01000002">
    <property type="protein sequence ID" value="SIQ48129.1"/>
    <property type="molecule type" value="Genomic_DNA"/>
</dbReference>
<name>A0ABY1JMV8_9BACL</name>
<sequence length="73" mass="8055">MDAAGYSSEAKYKRQGVKYPPLSNPTCPAFQSIETSHQLLLDFMSSQENSEDYSTISCPDIASCPVPHITEQL</sequence>
<accession>A0ABY1JMV8</accession>
<protein>
    <submittedName>
        <fullName evidence="1">Uncharacterized protein</fullName>
    </submittedName>
</protein>
<keyword evidence="2" id="KW-1185">Reference proteome</keyword>
<proteinExistence type="predicted"/>
<gene>
    <name evidence="1" type="ORF">SAMN05421578_102186</name>
</gene>
<reference evidence="1 2" key="1">
    <citation type="submission" date="2017-01" db="EMBL/GenBank/DDBJ databases">
        <authorList>
            <person name="Varghese N."/>
            <person name="Submissions S."/>
        </authorList>
    </citation>
    <scope>NUCLEOTIDE SEQUENCE [LARGE SCALE GENOMIC DNA]</scope>
    <source>
        <strain evidence="1 2">ATCC 23464</strain>
    </source>
</reference>
<evidence type="ECO:0000313" key="2">
    <source>
        <dbReference type="Proteomes" id="UP000186666"/>
    </source>
</evidence>
<comment type="caution">
    <text evidence="1">The sequence shown here is derived from an EMBL/GenBank/DDBJ whole genome shotgun (WGS) entry which is preliminary data.</text>
</comment>
<evidence type="ECO:0000313" key="1">
    <source>
        <dbReference type="EMBL" id="SIQ48129.1"/>
    </source>
</evidence>
<dbReference type="Proteomes" id="UP000186666">
    <property type="component" value="Unassembled WGS sequence"/>
</dbReference>
<organism evidence="1 2">
    <name type="scientific">Paenibacillus macquariensis</name>
    <dbReference type="NCBI Taxonomy" id="948756"/>
    <lineage>
        <taxon>Bacteria</taxon>
        <taxon>Bacillati</taxon>
        <taxon>Bacillota</taxon>
        <taxon>Bacilli</taxon>
        <taxon>Bacillales</taxon>
        <taxon>Paenibacillaceae</taxon>
        <taxon>Paenibacillus</taxon>
    </lineage>
</organism>